<name>A0AAD4M1F3_9AGAM</name>
<dbReference type="Pfam" id="PF00857">
    <property type="entry name" value="Isochorismatase"/>
    <property type="match status" value="1"/>
</dbReference>
<dbReference type="PANTHER" id="PTHR14119">
    <property type="entry name" value="HYDROLASE"/>
    <property type="match status" value="1"/>
</dbReference>
<dbReference type="Proteomes" id="UP001203297">
    <property type="component" value="Unassembled WGS sequence"/>
</dbReference>
<gene>
    <name evidence="3" type="ORF">B0F90DRAFT_1747669</name>
</gene>
<evidence type="ECO:0000256" key="1">
    <source>
        <dbReference type="ARBA" id="ARBA00006336"/>
    </source>
</evidence>
<dbReference type="GO" id="GO:0016787">
    <property type="term" value="F:hydrolase activity"/>
    <property type="evidence" value="ECO:0007669"/>
    <property type="project" value="UniProtKB-KW"/>
</dbReference>
<dbReference type="Gene3D" id="3.40.50.850">
    <property type="entry name" value="Isochorismatase-like"/>
    <property type="match status" value="1"/>
</dbReference>
<keyword evidence="4" id="KW-1185">Reference proteome</keyword>
<dbReference type="InterPro" id="IPR000868">
    <property type="entry name" value="Isochorismatase-like_dom"/>
</dbReference>
<dbReference type="EMBL" id="WTXG01000052">
    <property type="protein sequence ID" value="KAI0296060.1"/>
    <property type="molecule type" value="Genomic_DNA"/>
</dbReference>
<protein>
    <submittedName>
        <fullName evidence="3">Isochorismatase hydrolase</fullName>
    </submittedName>
</protein>
<feature type="domain" description="Isochorismatase-like" evidence="2">
    <location>
        <begin position="75"/>
        <end position="158"/>
    </location>
</feature>
<accession>A0AAD4M1F3</accession>
<dbReference type="PANTHER" id="PTHR14119:SF3">
    <property type="entry name" value="ISOCHORISMATASE DOMAIN-CONTAINING PROTEIN 2"/>
    <property type="match status" value="1"/>
</dbReference>
<sequence length="210" mass="23275">MASARVVKLIPGRTAFSSAMCRPNFVVRPAIYGFDALVDTGNKLLKAAKVQSFSCLGKTDDRFDLASLGPLHLGTFEKTLFSMATPEVLSLIEKHNLKSLVLLGIESHVCVLQSTLDLLERGYDVHILADGVSSCNKEEVPWALERMRQAGAQISTSESTLFQLQVESSSPKFKEFAKVIKEEKDATTRTLETLLPIRNLAKCKKCKRWT</sequence>
<evidence type="ECO:0000259" key="2">
    <source>
        <dbReference type="Pfam" id="PF00857"/>
    </source>
</evidence>
<evidence type="ECO:0000313" key="3">
    <source>
        <dbReference type="EMBL" id="KAI0296060.1"/>
    </source>
</evidence>
<keyword evidence="3" id="KW-0378">Hydrolase</keyword>
<dbReference type="AlphaFoldDB" id="A0AAD4M1F3"/>
<evidence type="ECO:0000313" key="4">
    <source>
        <dbReference type="Proteomes" id="UP001203297"/>
    </source>
</evidence>
<comment type="similarity">
    <text evidence="1">Belongs to the isochorismatase family.</text>
</comment>
<organism evidence="3 4">
    <name type="scientific">Multifurca ochricompacta</name>
    <dbReference type="NCBI Taxonomy" id="376703"/>
    <lineage>
        <taxon>Eukaryota</taxon>
        <taxon>Fungi</taxon>
        <taxon>Dikarya</taxon>
        <taxon>Basidiomycota</taxon>
        <taxon>Agaricomycotina</taxon>
        <taxon>Agaricomycetes</taxon>
        <taxon>Russulales</taxon>
        <taxon>Russulaceae</taxon>
        <taxon>Multifurca</taxon>
    </lineage>
</organism>
<dbReference type="InterPro" id="IPR036380">
    <property type="entry name" value="Isochorismatase-like_sf"/>
</dbReference>
<proteinExistence type="inferred from homology"/>
<reference evidence="3" key="1">
    <citation type="journal article" date="2022" name="New Phytol.">
        <title>Evolutionary transition to the ectomycorrhizal habit in the genomes of a hyperdiverse lineage of mushroom-forming fungi.</title>
        <authorList>
            <person name="Looney B."/>
            <person name="Miyauchi S."/>
            <person name="Morin E."/>
            <person name="Drula E."/>
            <person name="Courty P.E."/>
            <person name="Kohler A."/>
            <person name="Kuo A."/>
            <person name="LaButti K."/>
            <person name="Pangilinan J."/>
            <person name="Lipzen A."/>
            <person name="Riley R."/>
            <person name="Andreopoulos W."/>
            <person name="He G."/>
            <person name="Johnson J."/>
            <person name="Nolan M."/>
            <person name="Tritt A."/>
            <person name="Barry K.W."/>
            <person name="Grigoriev I.V."/>
            <person name="Nagy L.G."/>
            <person name="Hibbett D."/>
            <person name="Henrissat B."/>
            <person name="Matheny P.B."/>
            <person name="Labbe J."/>
            <person name="Martin F.M."/>
        </authorList>
    </citation>
    <scope>NUCLEOTIDE SEQUENCE</scope>
    <source>
        <strain evidence="3">BPL690</strain>
    </source>
</reference>
<dbReference type="InterPro" id="IPR050993">
    <property type="entry name" value="Isochorismatase_domain"/>
</dbReference>
<dbReference type="SUPFAM" id="SSF52499">
    <property type="entry name" value="Isochorismatase-like hydrolases"/>
    <property type="match status" value="1"/>
</dbReference>
<comment type="caution">
    <text evidence="3">The sequence shown here is derived from an EMBL/GenBank/DDBJ whole genome shotgun (WGS) entry which is preliminary data.</text>
</comment>